<evidence type="ECO:0000256" key="1">
    <source>
        <dbReference type="ARBA" id="ARBA00001933"/>
    </source>
</evidence>
<evidence type="ECO:0000256" key="2">
    <source>
        <dbReference type="ARBA" id="ARBA00008639"/>
    </source>
</evidence>
<comment type="cofactor">
    <cofactor evidence="1">
        <name>pyridoxal 5'-phosphate</name>
        <dbReference type="ChEBI" id="CHEBI:597326"/>
    </cofactor>
</comment>
<evidence type="ECO:0000256" key="5">
    <source>
        <dbReference type="PIRSR" id="PIRSR006278-2"/>
    </source>
</evidence>
<dbReference type="AlphaFoldDB" id="A0A2H1E792"/>
<proteinExistence type="inferred from homology"/>
<evidence type="ECO:0000256" key="4">
    <source>
        <dbReference type="PIRSR" id="PIRSR006278-1"/>
    </source>
</evidence>
<sequence>MMSKVNLNVKNEQIKSLVLDAKEINLFIKREDKIHPLVSGNKYRKLKYNIAAAKNTHKDTLLTFGGAFSNHIVATAVAGKLSGLKTIGVIRGDELGTNLEKTLNENKTLKEAYDNGMKFYFISRARYREKRSADFLKELKNKFGDFYLIPEGGTNELAVKGCQEILTEEDVKFDYICCAVGTGGTISGIINSVKKHQKVIGFPALKGDFLREEIAVYIKNEQNWSLQTAYHFGGYGKYNDALIQFINEFNKETHILLDPIYTGKMVFGIMDLIEQNQFPKKSNILLIHTGGLQGIHGVNKQLQRKNKEKIII</sequence>
<dbReference type="InterPro" id="IPR001926">
    <property type="entry name" value="TrpB-like_PALP"/>
</dbReference>
<dbReference type="Gene3D" id="3.40.50.1100">
    <property type="match status" value="2"/>
</dbReference>
<dbReference type="InterPro" id="IPR027278">
    <property type="entry name" value="ACCD_DCysDesulf"/>
</dbReference>
<gene>
    <name evidence="7" type="ORF">MARIT_0762</name>
</gene>
<feature type="modified residue" description="N6-(pyridoxal phosphate)lysine" evidence="5">
    <location>
        <position position="42"/>
    </location>
</feature>
<organism evidence="7 8">
    <name type="scientific">Tenacibaculum maritimum NCIMB 2154</name>
    <dbReference type="NCBI Taxonomy" id="1349785"/>
    <lineage>
        <taxon>Bacteria</taxon>
        <taxon>Pseudomonadati</taxon>
        <taxon>Bacteroidota</taxon>
        <taxon>Flavobacteriia</taxon>
        <taxon>Flavobacteriales</taxon>
        <taxon>Flavobacteriaceae</taxon>
        <taxon>Tenacibaculum</taxon>
    </lineage>
</organism>
<protein>
    <submittedName>
        <fullName evidence="7">D-cysteine desulfhydrase family protein</fullName>
    </submittedName>
</protein>
<dbReference type="Proteomes" id="UP000231564">
    <property type="component" value="Chromosome MARIT"/>
</dbReference>
<comment type="similarity">
    <text evidence="2">Belongs to the ACC deaminase/D-cysteine desulfhydrase family.</text>
</comment>
<dbReference type="PANTHER" id="PTHR43780:SF2">
    <property type="entry name" value="1-AMINOCYCLOPROPANE-1-CARBOXYLATE DEAMINASE-RELATED"/>
    <property type="match status" value="1"/>
</dbReference>
<feature type="active site" description="Nucleophile" evidence="4">
    <location>
        <position position="69"/>
    </location>
</feature>
<accession>A0A2H1E792</accession>
<name>A0A2H1E792_9FLAO</name>
<reference evidence="7 8" key="1">
    <citation type="submission" date="2016-11" db="EMBL/GenBank/DDBJ databases">
        <authorList>
            <person name="Jaros S."/>
            <person name="Januszkiewicz K."/>
            <person name="Wedrychowicz H."/>
        </authorList>
    </citation>
    <scope>NUCLEOTIDE SEQUENCE [LARGE SCALE GENOMIC DNA]</scope>
    <source>
        <strain evidence="7">NCIMB 2154T</strain>
    </source>
</reference>
<evidence type="ECO:0000259" key="6">
    <source>
        <dbReference type="Pfam" id="PF00291"/>
    </source>
</evidence>
<dbReference type="STRING" id="1349785.GCA_000509405_01595"/>
<dbReference type="GO" id="GO:0019148">
    <property type="term" value="F:D-cysteine desulfhydrase activity"/>
    <property type="evidence" value="ECO:0007669"/>
    <property type="project" value="TreeGrafter"/>
</dbReference>
<dbReference type="PANTHER" id="PTHR43780">
    <property type="entry name" value="1-AMINOCYCLOPROPANE-1-CARBOXYLATE DEAMINASE-RELATED"/>
    <property type="match status" value="1"/>
</dbReference>
<dbReference type="SUPFAM" id="SSF53686">
    <property type="entry name" value="Tryptophan synthase beta subunit-like PLP-dependent enzymes"/>
    <property type="match status" value="1"/>
</dbReference>
<feature type="domain" description="Tryptophan synthase beta chain-like PALP" evidence="6">
    <location>
        <begin position="23"/>
        <end position="290"/>
    </location>
</feature>
<dbReference type="OrthoDB" id="9801249at2"/>
<dbReference type="EMBL" id="LT634361">
    <property type="protein sequence ID" value="SFZ80715.1"/>
    <property type="molecule type" value="Genomic_DNA"/>
</dbReference>
<dbReference type="InterPro" id="IPR036052">
    <property type="entry name" value="TrpB-like_PALP_sf"/>
</dbReference>
<evidence type="ECO:0000256" key="3">
    <source>
        <dbReference type="ARBA" id="ARBA00022898"/>
    </source>
</evidence>
<dbReference type="KEGG" id="tmar:MARIT_0762"/>
<keyword evidence="8" id="KW-1185">Reference proteome</keyword>
<evidence type="ECO:0000313" key="7">
    <source>
        <dbReference type="EMBL" id="SFZ80715.1"/>
    </source>
</evidence>
<keyword evidence="3 5" id="KW-0663">Pyridoxal phosphate</keyword>
<dbReference type="Pfam" id="PF00291">
    <property type="entry name" value="PALP"/>
    <property type="match status" value="1"/>
</dbReference>
<evidence type="ECO:0000313" key="8">
    <source>
        <dbReference type="Proteomes" id="UP000231564"/>
    </source>
</evidence>
<dbReference type="PIRSF" id="PIRSF006278">
    <property type="entry name" value="ACCD_DCysDesulf"/>
    <property type="match status" value="1"/>
</dbReference>